<evidence type="ECO:0000256" key="8">
    <source>
        <dbReference type="ARBA" id="ARBA00023242"/>
    </source>
</evidence>
<dbReference type="InterPro" id="IPR003340">
    <property type="entry name" value="B3_DNA-bd"/>
</dbReference>
<feature type="compositionally biased region" description="Polar residues" evidence="9">
    <location>
        <begin position="906"/>
        <end position="916"/>
    </location>
</feature>
<evidence type="ECO:0000256" key="1">
    <source>
        <dbReference type="ARBA" id="ARBA00004123"/>
    </source>
</evidence>
<keyword evidence="5" id="KW-0805">Transcription regulation</keyword>
<dbReference type="InterPro" id="IPR011124">
    <property type="entry name" value="Znf_CW"/>
</dbReference>
<keyword evidence="8" id="KW-0539">Nucleus</keyword>
<dbReference type="AlphaFoldDB" id="A0AA39DNV4"/>
<dbReference type="GO" id="GO:0003677">
    <property type="term" value="F:DNA binding"/>
    <property type="evidence" value="ECO:0007669"/>
    <property type="project" value="UniProtKB-KW"/>
</dbReference>
<dbReference type="PANTHER" id="PTHR46245">
    <property type="entry name" value="B3 DOMAIN-CONTAINING PROTEIN OS07G0563300"/>
    <property type="match status" value="1"/>
</dbReference>
<sequence>MSSSTVKICFNSECTDRKSERLRKGWRTRSGDCVELCDRCGSLYDEGRFCETFHLNASGWRGCKSCGKRVHCGCIASIHSFTLLDTGGIECIPCARKNVVLTPNPAWPPHFFLPLPERLKDPVKNWSQSQPVGPWRASNLFNNSIPQSDLRPRMPSEADLSTGVDRLIVSERSSASSMEKKKIEDSSERSMNGGLKLGALEMLENGNSGTNCEEQPASCVNIPQQSSSLNDDHSAPLLSLAVPYASSSETNGQTVVSGTLSQPTPSPPLAKKFSGHPHNGVDSSGEAQVRNGRPRGDARGRNQLLPRYWPRITDQELQQISGDSNSVITPLFEKMLSASDAGRIGRLVLPKKCAEAYFPAISQPEGLPLKVQDAKGHEWIFQFRFWPNNNSRMYVLEGVTPCIQSMQLQAGDTVTFSRLEPEGKLVMGFRKASTAPSSDQGNETIKTGNGGSTHGDVSIRKTKTGEVALTNRHLKSNLGSPSFSSMDQADLADPASAWSKVDKSGYIAKEALGAKSSIPRKRKNSTLGSKSKRLRIENEDLIELKLTWEEAQGLLRPPPNHVPNVVVIEGYEFEEYEEPPIIGKPTIFATDDMGEKIQWAQCEDCFKWRKLPADVCLSSRWTCSENSWDPERSSCSATQEITAEQLEDLLPTSKTAASKKMKAAKQDSDTIEALEGLDTLANLAILGEGEALPPSSQATTKHPRHRPGCSCIVCIQPPSGKGPKHKQTCTCNVCLTVKRRFRTLMMRREKKQSEKEAETARKKQQEQLLLPEKITDDDPLLCSNSGNSGPNKKKVVNEGSDDDPNKRKSLTTSPFKGQIDLNIQPEREEESSPGSDSGSMMRLLQDATDRYLRQQLSSSSAGNRSSSGNQTHLEEDEAEGEKLGNGLDPGTSKQDSDINHPVALSMNASASTSATG</sequence>
<dbReference type="PANTHER" id="PTHR46245:SF10">
    <property type="entry name" value="B3 DOMAIN-CONTAINING TRANSCRIPTION FACTOR VAL3"/>
    <property type="match status" value="1"/>
</dbReference>
<evidence type="ECO:0000256" key="2">
    <source>
        <dbReference type="ARBA" id="ARBA00022723"/>
    </source>
</evidence>
<feature type="domain" description="CW-type" evidence="11">
    <location>
        <begin position="593"/>
        <end position="643"/>
    </location>
</feature>
<dbReference type="Pfam" id="PF07496">
    <property type="entry name" value="zf-CW"/>
    <property type="match status" value="1"/>
</dbReference>
<feature type="compositionally biased region" description="Basic and acidic residues" evidence="9">
    <location>
        <begin position="178"/>
        <end position="188"/>
    </location>
</feature>
<comment type="subcellular location">
    <subcellularLocation>
        <location evidence="1">Nucleus</location>
    </subcellularLocation>
</comment>
<dbReference type="SMART" id="SM01019">
    <property type="entry name" value="B3"/>
    <property type="match status" value="1"/>
</dbReference>
<feature type="region of interest" description="Disordered" evidence="9">
    <location>
        <begin position="432"/>
        <end position="458"/>
    </location>
</feature>
<dbReference type="CDD" id="cd10017">
    <property type="entry name" value="B3_DNA"/>
    <property type="match status" value="1"/>
</dbReference>
<dbReference type="GO" id="GO:0006355">
    <property type="term" value="P:regulation of DNA-templated transcription"/>
    <property type="evidence" value="ECO:0007669"/>
    <property type="project" value="UniProtKB-ARBA"/>
</dbReference>
<keyword evidence="6" id="KW-0238">DNA-binding</keyword>
<feature type="domain" description="TF-B3" evidence="10">
    <location>
        <begin position="332"/>
        <end position="433"/>
    </location>
</feature>
<evidence type="ECO:0000256" key="7">
    <source>
        <dbReference type="ARBA" id="ARBA00023163"/>
    </source>
</evidence>
<dbReference type="GO" id="GO:0005634">
    <property type="term" value="C:nucleus"/>
    <property type="evidence" value="ECO:0007669"/>
    <property type="project" value="UniProtKB-SubCell"/>
</dbReference>
<evidence type="ECO:0000256" key="3">
    <source>
        <dbReference type="ARBA" id="ARBA00022771"/>
    </source>
</evidence>
<dbReference type="Proteomes" id="UP001168098">
    <property type="component" value="Unassembled WGS sequence"/>
</dbReference>
<dbReference type="EMBL" id="JARBHA010000010">
    <property type="protein sequence ID" value="KAJ9690310.1"/>
    <property type="molecule type" value="Genomic_DNA"/>
</dbReference>
<keyword evidence="4" id="KW-0862">Zinc</keyword>
<dbReference type="PROSITE" id="PS50863">
    <property type="entry name" value="B3"/>
    <property type="match status" value="1"/>
</dbReference>
<feature type="region of interest" description="Disordered" evidence="9">
    <location>
        <begin position="748"/>
        <end position="916"/>
    </location>
</feature>
<evidence type="ECO:0000313" key="13">
    <source>
        <dbReference type="Proteomes" id="UP001168098"/>
    </source>
</evidence>
<keyword evidence="3" id="KW-0863">Zinc-finger</keyword>
<proteinExistence type="predicted"/>
<dbReference type="SUPFAM" id="SSF101936">
    <property type="entry name" value="DNA-binding pseudobarrel domain"/>
    <property type="match status" value="1"/>
</dbReference>
<dbReference type="Pfam" id="PF25813">
    <property type="entry name" value="zf_VAL1_N"/>
    <property type="match status" value="1"/>
</dbReference>
<evidence type="ECO:0000259" key="11">
    <source>
        <dbReference type="PROSITE" id="PS51050"/>
    </source>
</evidence>
<feature type="compositionally biased region" description="Basic and acidic residues" evidence="9">
    <location>
        <begin position="751"/>
        <end position="765"/>
    </location>
</feature>
<dbReference type="GO" id="GO:0008270">
    <property type="term" value="F:zinc ion binding"/>
    <property type="evidence" value="ECO:0007669"/>
    <property type="project" value="UniProtKB-KW"/>
</dbReference>
<dbReference type="Pfam" id="PF02362">
    <property type="entry name" value="B3"/>
    <property type="match status" value="1"/>
</dbReference>
<feature type="region of interest" description="Disordered" evidence="9">
    <location>
        <begin position="173"/>
        <end position="192"/>
    </location>
</feature>
<dbReference type="Gene3D" id="2.40.330.10">
    <property type="entry name" value="DNA-binding pseudobarrel domain"/>
    <property type="match status" value="1"/>
</dbReference>
<feature type="compositionally biased region" description="Low complexity" evidence="9">
    <location>
        <begin position="832"/>
        <end position="842"/>
    </location>
</feature>
<accession>A0AA39DNV4</accession>
<dbReference type="PROSITE" id="PS51050">
    <property type="entry name" value="ZF_CW"/>
    <property type="match status" value="1"/>
</dbReference>
<feature type="compositionally biased region" description="Low complexity" evidence="9">
    <location>
        <begin position="857"/>
        <end position="869"/>
    </location>
</feature>
<keyword evidence="7" id="KW-0804">Transcription</keyword>
<gene>
    <name evidence="12" type="ORF">PVL29_012789</name>
</gene>
<keyword evidence="2" id="KW-0479">Metal-binding</keyword>
<organism evidence="12 13">
    <name type="scientific">Vitis rotundifolia</name>
    <name type="common">Muscadine grape</name>
    <dbReference type="NCBI Taxonomy" id="103349"/>
    <lineage>
        <taxon>Eukaryota</taxon>
        <taxon>Viridiplantae</taxon>
        <taxon>Streptophyta</taxon>
        <taxon>Embryophyta</taxon>
        <taxon>Tracheophyta</taxon>
        <taxon>Spermatophyta</taxon>
        <taxon>Magnoliopsida</taxon>
        <taxon>eudicotyledons</taxon>
        <taxon>Gunneridae</taxon>
        <taxon>Pentapetalae</taxon>
        <taxon>rosids</taxon>
        <taxon>Vitales</taxon>
        <taxon>Vitaceae</taxon>
        <taxon>Viteae</taxon>
        <taxon>Vitis</taxon>
    </lineage>
</organism>
<keyword evidence="13" id="KW-1185">Reference proteome</keyword>
<name>A0AA39DNV4_VITRO</name>
<dbReference type="InterPro" id="IPR015300">
    <property type="entry name" value="DNA-bd_pseudobarrel_sf"/>
</dbReference>
<evidence type="ECO:0000256" key="4">
    <source>
        <dbReference type="ARBA" id="ARBA00022833"/>
    </source>
</evidence>
<evidence type="ECO:0008006" key="14">
    <source>
        <dbReference type="Google" id="ProtNLM"/>
    </source>
</evidence>
<evidence type="ECO:0000256" key="5">
    <source>
        <dbReference type="ARBA" id="ARBA00023015"/>
    </source>
</evidence>
<feature type="compositionally biased region" description="Polar residues" evidence="9">
    <location>
        <begin position="434"/>
        <end position="447"/>
    </location>
</feature>
<evidence type="ECO:0000256" key="6">
    <source>
        <dbReference type="ARBA" id="ARBA00023125"/>
    </source>
</evidence>
<feature type="region of interest" description="Disordered" evidence="9">
    <location>
        <begin position="272"/>
        <end position="301"/>
    </location>
</feature>
<evidence type="ECO:0000256" key="9">
    <source>
        <dbReference type="SAM" id="MobiDB-lite"/>
    </source>
</evidence>
<dbReference type="InterPro" id="IPR057743">
    <property type="entry name" value="Zfn_VAL1-3_N"/>
</dbReference>
<evidence type="ECO:0000259" key="10">
    <source>
        <dbReference type="PROSITE" id="PS50863"/>
    </source>
</evidence>
<dbReference type="FunFam" id="2.40.330.10:FF:000006">
    <property type="entry name" value="B3 domain-containing transcription repressor VAL1"/>
    <property type="match status" value="1"/>
</dbReference>
<dbReference type="Gene3D" id="3.30.40.100">
    <property type="match status" value="1"/>
</dbReference>
<comment type="caution">
    <text evidence="12">The sequence shown here is derived from an EMBL/GenBank/DDBJ whole genome shotgun (WGS) entry which is preliminary data.</text>
</comment>
<evidence type="ECO:0000313" key="12">
    <source>
        <dbReference type="EMBL" id="KAJ9690310.1"/>
    </source>
</evidence>
<reference evidence="12 13" key="1">
    <citation type="journal article" date="2023" name="BMC Biotechnol.">
        <title>Vitis rotundifolia cv Carlos genome sequencing.</title>
        <authorList>
            <person name="Huff M."/>
            <person name="Hulse-Kemp A."/>
            <person name="Scheffler B."/>
            <person name="Youngblood R."/>
            <person name="Simpson S."/>
            <person name="Babiker E."/>
            <person name="Staton M."/>
        </authorList>
    </citation>
    <scope>NUCLEOTIDE SEQUENCE [LARGE SCALE GENOMIC DNA]</scope>
    <source>
        <tissue evidence="12">Leaf</tissue>
    </source>
</reference>
<protein>
    <recommendedName>
        <fullName evidence="14">B3 domain-containing protein Os07g0563300-like</fullName>
    </recommendedName>
</protein>